<feature type="transmembrane region" description="Helical" evidence="9">
    <location>
        <begin position="6"/>
        <end position="24"/>
    </location>
</feature>
<dbReference type="Gene3D" id="3.30.565.10">
    <property type="entry name" value="Histidine kinase-like ATPase, C-terminal domain"/>
    <property type="match status" value="1"/>
</dbReference>
<keyword evidence="4" id="KW-0808">Transferase</keyword>
<dbReference type="InterPro" id="IPR005467">
    <property type="entry name" value="His_kinase_dom"/>
</dbReference>
<dbReference type="Gene3D" id="1.10.287.130">
    <property type="match status" value="1"/>
</dbReference>
<keyword evidence="12" id="KW-1185">Reference proteome</keyword>
<dbReference type="InterPro" id="IPR004358">
    <property type="entry name" value="Sig_transdc_His_kin-like_C"/>
</dbReference>
<feature type="transmembrane region" description="Helical" evidence="9">
    <location>
        <begin position="167"/>
        <end position="187"/>
    </location>
</feature>
<gene>
    <name evidence="11" type="ordered locus">DEFDS_1386</name>
</gene>
<dbReference type="RefSeq" id="WP_013008093.1">
    <property type="nucleotide sequence ID" value="NC_013939.1"/>
</dbReference>
<evidence type="ECO:0000256" key="5">
    <source>
        <dbReference type="ARBA" id="ARBA00022741"/>
    </source>
</evidence>
<reference evidence="11 12" key="1">
    <citation type="journal article" date="2010" name="DNA Res.">
        <title>Bacterial lifestyle in a deep-sea hydrothermal vent chimney revealed by the genome sequence of the thermophilic bacterium Deferribacter desulfuricans SSM1.</title>
        <authorList>
            <person name="Takaki Y."/>
            <person name="Shimamura S."/>
            <person name="Nakagawa S."/>
            <person name="Fukuhara Y."/>
            <person name="Horikawa H."/>
            <person name="Ankai A."/>
            <person name="Harada T."/>
            <person name="Hosoyama A."/>
            <person name="Oguchi A."/>
            <person name="Fukui S."/>
            <person name="Fujita N."/>
            <person name="Takami H."/>
            <person name="Takai K."/>
        </authorList>
    </citation>
    <scope>NUCLEOTIDE SEQUENCE [LARGE SCALE GENOMIC DNA]</scope>
    <source>
        <strain evidence="12">DSM 14783 / JCM 11476 / NBRC 101012 / SSM1</strain>
    </source>
</reference>
<dbReference type="OrthoDB" id="5400993at2"/>
<feature type="transmembrane region" description="Helical" evidence="9">
    <location>
        <begin position="199"/>
        <end position="217"/>
    </location>
</feature>
<dbReference type="AlphaFoldDB" id="D3PE24"/>
<keyword evidence="6 11" id="KW-0418">Kinase</keyword>
<dbReference type="InterPro" id="IPR003594">
    <property type="entry name" value="HATPase_dom"/>
</dbReference>
<dbReference type="CDD" id="cd00082">
    <property type="entry name" value="HisKA"/>
    <property type="match status" value="1"/>
</dbReference>
<dbReference type="STRING" id="639282.DEFDS_1386"/>
<dbReference type="GO" id="GO:0005524">
    <property type="term" value="F:ATP binding"/>
    <property type="evidence" value="ECO:0007669"/>
    <property type="project" value="UniProtKB-KW"/>
</dbReference>
<evidence type="ECO:0000256" key="7">
    <source>
        <dbReference type="ARBA" id="ARBA00022840"/>
    </source>
</evidence>
<dbReference type="SUPFAM" id="SSF47384">
    <property type="entry name" value="Homodimeric domain of signal transducing histidine kinase"/>
    <property type="match status" value="1"/>
</dbReference>
<evidence type="ECO:0000313" key="12">
    <source>
        <dbReference type="Proteomes" id="UP000001520"/>
    </source>
</evidence>
<keyword evidence="9" id="KW-1133">Transmembrane helix</keyword>
<keyword evidence="9" id="KW-0812">Transmembrane</keyword>
<keyword evidence="7" id="KW-0067">ATP-binding</keyword>
<dbReference type="PROSITE" id="PS50109">
    <property type="entry name" value="HIS_KIN"/>
    <property type="match status" value="1"/>
</dbReference>
<evidence type="ECO:0000256" key="8">
    <source>
        <dbReference type="ARBA" id="ARBA00023012"/>
    </source>
</evidence>
<accession>D3PE24</accession>
<evidence type="ECO:0000259" key="10">
    <source>
        <dbReference type="PROSITE" id="PS50109"/>
    </source>
</evidence>
<feature type="transmembrane region" description="Helical" evidence="9">
    <location>
        <begin position="134"/>
        <end position="155"/>
    </location>
</feature>
<evidence type="ECO:0000256" key="6">
    <source>
        <dbReference type="ARBA" id="ARBA00022777"/>
    </source>
</evidence>
<dbReference type="SUPFAM" id="SSF55874">
    <property type="entry name" value="ATPase domain of HSP90 chaperone/DNA topoisomerase II/histidine kinase"/>
    <property type="match status" value="1"/>
</dbReference>
<proteinExistence type="predicted"/>
<dbReference type="PRINTS" id="PR00344">
    <property type="entry name" value="BCTRLSENSOR"/>
</dbReference>
<dbReference type="Pfam" id="PF00512">
    <property type="entry name" value="HisKA"/>
    <property type="match status" value="1"/>
</dbReference>
<dbReference type="Proteomes" id="UP000001520">
    <property type="component" value="Chromosome"/>
</dbReference>
<keyword evidence="3" id="KW-0597">Phosphoprotein</keyword>
<name>D3PE24_DEFDS</name>
<dbReference type="PANTHER" id="PTHR43065:SF10">
    <property type="entry name" value="PEROXIDE STRESS-ACTIVATED HISTIDINE KINASE MAK3"/>
    <property type="match status" value="1"/>
</dbReference>
<dbReference type="HOGENOM" id="CLU_046396_0_0_0"/>
<keyword evidence="9" id="KW-0472">Membrane</keyword>
<dbReference type="KEGG" id="ddf:DEFDS_1386"/>
<dbReference type="SMART" id="SM00388">
    <property type="entry name" value="HisKA"/>
    <property type="match status" value="1"/>
</dbReference>
<dbReference type="SMART" id="SM00387">
    <property type="entry name" value="HATPase_c"/>
    <property type="match status" value="1"/>
</dbReference>
<feature type="domain" description="Histidine kinase" evidence="10">
    <location>
        <begin position="250"/>
        <end position="456"/>
    </location>
</feature>
<dbReference type="InterPro" id="IPR036097">
    <property type="entry name" value="HisK_dim/P_sf"/>
</dbReference>
<dbReference type="EC" id="2.7.13.3" evidence="2"/>
<dbReference type="InterPro" id="IPR003661">
    <property type="entry name" value="HisK_dim/P_dom"/>
</dbReference>
<dbReference type="InterPro" id="IPR036890">
    <property type="entry name" value="HATPase_C_sf"/>
</dbReference>
<evidence type="ECO:0000256" key="3">
    <source>
        <dbReference type="ARBA" id="ARBA00022553"/>
    </source>
</evidence>
<evidence type="ECO:0000313" key="11">
    <source>
        <dbReference type="EMBL" id="BAI80847.1"/>
    </source>
</evidence>
<keyword evidence="8" id="KW-0902">Two-component regulatory system</keyword>
<feature type="transmembrane region" description="Helical" evidence="9">
    <location>
        <begin position="74"/>
        <end position="97"/>
    </location>
</feature>
<dbReference type="Pfam" id="PF02518">
    <property type="entry name" value="HATPase_c"/>
    <property type="match status" value="1"/>
</dbReference>
<dbReference type="GO" id="GO:0000155">
    <property type="term" value="F:phosphorelay sensor kinase activity"/>
    <property type="evidence" value="ECO:0007669"/>
    <property type="project" value="InterPro"/>
</dbReference>
<evidence type="ECO:0000256" key="2">
    <source>
        <dbReference type="ARBA" id="ARBA00012438"/>
    </source>
</evidence>
<dbReference type="EMBL" id="AP011529">
    <property type="protein sequence ID" value="BAI80847.1"/>
    <property type="molecule type" value="Genomic_DNA"/>
</dbReference>
<dbReference type="PANTHER" id="PTHR43065">
    <property type="entry name" value="SENSOR HISTIDINE KINASE"/>
    <property type="match status" value="1"/>
</dbReference>
<feature type="transmembrane region" description="Helical" evidence="9">
    <location>
        <begin position="109"/>
        <end position="128"/>
    </location>
</feature>
<evidence type="ECO:0000256" key="1">
    <source>
        <dbReference type="ARBA" id="ARBA00000085"/>
    </source>
</evidence>
<comment type="catalytic activity">
    <reaction evidence="1">
        <text>ATP + protein L-histidine = ADP + protein N-phospho-L-histidine.</text>
        <dbReference type="EC" id="2.7.13.3"/>
    </reaction>
</comment>
<dbReference type="eggNOG" id="COG4191">
    <property type="taxonomic scope" value="Bacteria"/>
</dbReference>
<evidence type="ECO:0000256" key="4">
    <source>
        <dbReference type="ARBA" id="ARBA00022679"/>
    </source>
</evidence>
<evidence type="ECO:0000256" key="9">
    <source>
        <dbReference type="SAM" id="Phobius"/>
    </source>
</evidence>
<protein>
    <recommendedName>
        <fullName evidence="2">histidine kinase</fullName>
        <ecNumber evidence="2">2.7.13.3</ecNumber>
    </recommendedName>
</protein>
<sequence length="457" mass="52957">MFYKFIIYIFYGLSFFVLGFSIILKDKSFSKLDFLYDLNYLALFAIIHGFHEWIDLYLFFTSNILHKPELQNWYTFKYILLSLSYSFLMVFGVKIFLYIIKTKLNKIKNLSLIISVLLISFVVCYISINLNSESFIRILLGFSSAFLSGISMFILSIRYKKSLYDAYYNLRICGILFIIYSLIGGLLSTDTRVGPFNMIVYRSIVAILTFFFLFRFLKIFDIEFIKKVEQKLKNVALNEKLTSLGRLAMGIAHEINTPLTNASLTLELIRKRIPQDSKLLDKLSMLEANIDRASLIAKELLLFSKDDNLDFQDIKIENIINNSLMFIGNHKRYRQIVVFIKENCDIECIPHKIEELIINLLLNAFDAIDDNGLIKIISNCDKEYIYFEIADNGTGISQEILDKVFDPFFTTKGPNFGTGMGLYICYNIVKLHKGEINIDSEVGKGTIVRIKLPRKQR</sequence>
<organism evidence="11 12">
    <name type="scientific">Deferribacter desulfuricans (strain DSM 14783 / JCM 11476 / NBRC 101012 / SSM1)</name>
    <dbReference type="NCBI Taxonomy" id="639282"/>
    <lineage>
        <taxon>Bacteria</taxon>
        <taxon>Pseudomonadati</taxon>
        <taxon>Deferribacterota</taxon>
        <taxon>Deferribacteres</taxon>
        <taxon>Deferribacterales</taxon>
        <taxon>Deferribacteraceae</taxon>
        <taxon>Deferribacter</taxon>
    </lineage>
</organism>
<keyword evidence="5" id="KW-0547">Nucleotide-binding</keyword>